<dbReference type="EMBL" id="KI681160">
    <property type="protein sequence ID" value="ETL86977.1"/>
    <property type="molecule type" value="Genomic_DNA"/>
</dbReference>
<evidence type="ECO:0000313" key="1">
    <source>
        <dbReference type="EMBL" id="ETL86977.1"/>
    </source>
</evidence>
<dbReference type="OrthoDB" id="120960at2759"/>
<sequence length="203" mass="22863">MYVLAHKLTDVHDAEEMIKLQSIEKQKLVVAVLQQSTAAIIAAHEAEFLVLRVMCARLLFNWGAQDVYKLGDVIAKNGRLCTRGEDARKKPDWEQRVASRSNLRINAVLRCVNTVVKEGRIPRDLERTLDKTEAPMDWGDFAIHNRNHDNKLLAEFHTAGPYLKQYMTLAILSGSYWSRVGSSPISCSTSVSSFISRCSKSSK</sequence>
<dbReference type="AlphaFoldDB" id="W2KPI0"/>
<proteinExistence type="predicted"/>
<gene>
    <name evidence="1" type="ORF">L917_13702</name>
</gene>
<name>W2KPI0_PHYNI</name>
<accession>W2KPI0</accession>
<organism evidence="1">
    <name type="scientific">Phytophthora nicotianae</name>
    <name type="common">Potato buckeye rot agent</name>
    <name type="synonym">Phytophthora parasitica</name>
    <dbReference type="NCBI Taxonomy" id="4792"/>
    <lineage>
        <taxon>Eukaryota</taxon>
        <taxon>Sar</taxon>
        <taxon>Stramenopiles</taxon>
        <taxon>Oomycota</taxon>
        <taxon>Peronosporomycetes</taxon>
        <taxon>Peronosporales</taxon>
        <taxon>Peronosporaceae</taxon>
        <taxon>Phytophthora</taxon>
    </lineage>
</organism>
<protein>
    <submittedName>
        <fullName evidence="1">Uncharacterized protein</fullName>
    </submittedName>
</protein>
<reference evidence="1" key="1">
    <citation type="submission" date="2013-11" db="EMBL/GenBank/DDBJ databases">
        <title>The Genome Sequence of Phytophthora parasitica CHvinca01.</title>
        <authorList>
            <consortium name="The Broad Institute Genomics Platform"/>
            <person name="Russ C."/>
            <person name="Tyler B."/>
            <person name="Panabieres F."/>
            <person name="Shan W."/>
            <person name="Tripathy S."/>
            <person name="Grunwald N."/>
            <person name="Machado M."/>
            <person name="Johnson C.S."/>
            <person name="Arredondo F."/>
            <person name="Hong C."/>
            <person name="Coffey M."/>
            <person name="Young S.K."/>
            <person name="Zeng Q."/>
            <person name="Gargeya S."/>
            <person name="Fitzgerald M."/>
            <person name="Abouelleil A."/>
            <person name="Alvarado L."/>
            <person name="Chapman S.B."/>
            <person name="Gainer-Dewar J."/>
            <person name="Goldberg J."/>
            <person name="Griggs A."/>
            <person name="Gujja S."/>
            <person name="Hansen M."/>
            <person name="Howarth C."/>
            <person name="Imamovic A."/>
            <person name="Ireland A."/>
            <person name="Larimer J."/>
            <person name="McCowan C."/>
            <person name="Murphy C."/>
            <person name="Pearson M."/>
            <person name="Poon T.W."/>
            <person name="Priest M."/>
            <person name="Roberts A."/>
            <person name="Saif S."/>
            <person name="Shea T."/>
            <person name="Sykes S."/>
            <person name="Wortman J."/>
            <person name="Nusbaum C."/>
            <person name="Birren B."/>
        </authorList>
    </citation>
    <scope>NUCLEOTIDE SEQUENCE [LARGE SCALE GENOMIC DNA]</scope>
    <source>
        <strain evidence="1">CHvinca01</strain>
    </source>
</reference>
<dbReference type="Proteomes" id="UP000054423">
    <property type="component" value="Unassembled WGS sequence"/>
</dbReference>
<dbReference type="VEuPathDB" id="FungiDB:PPTG_13611"/>